<dbReference type="OrthoDB" id="439943at2759"/>
<accession>A0A5M3YTQ2</accession>
<evidence type="ECO:0000313" key="4">
    <source>
        <dbReference type="Proteomes" id="UP000452235"/>
    </source>
</evidence>
<keyword evidence="2" id="KW-0472">Membrane</keyword>
<dbReference type="AlphaFoldDB" id="A0A5M3YTQ2"/>
<protein>
    <submittedName>
        <fullName evidence="3">Uncharacterized protein</fullName>
    </submittedName>
</protein>
<comment type="caution">
    <text evidence="3">The sequence shown here is derived from an EMBL/GenBank/DDBJ whole genome shotgun (WGS) entry which is preliminary data.</text>
</comment>
<feature type="region of interest" description="Disordered" evidence="1">
    <location>
        <begin position="1"/>
        <end position="76"/>
    </location>
</feature>
<feature type="compositionally biased region" description="Basic and acidic residues" evidence="1">
    <location>
        <begin position="24"/>
        <end position="34"/>
    </location>
</feature>
<evidence type="ECO:0000256" key="2">
    <source>
        <dbReference type="SAM" id="Phobius"/>
    </source>
</evidence>
<proteinExistence type="predicted"/>
<keyword evidence="2" id="KW-1133">Transmembrane helix</keyword>
<feature type="compositionally biased region" description="Polar residues" evidence="1">
    <location>
        <begin position="1"/>
        <end position="23"/>
    </location>
</feature>
<dbReference type="Proteomes" id="UP000452235">
    <property type="component" value="Unassembled WGS sequence"/>
</dbReference>
<feature type="compositionally biased region" description="Basic and acidic residues" evidence="1">
    <location>
        <begin position="66"/>
        <end position="75"/>
    </location>
</feature>
<name>A0A5M3YTQ2_ASPTE</name>
<gene>
    <name evidence="3" type="ORF">ATEIFO6365_0002015800</name>
</gene>
<keyword evidence="2" id="KW-0812">Transmembrane</keyword>
<sequence length="788" mass="87626">MTSTPEHATKSLSESWATMSVSDIHSEDGTRSEQTDVASLIDPTGPDDVASLDERYSGSEIDGNEDERSYGDHYGSKSYISESQELPPLFSHFGASIDDSNLTTKTAFRQSCGPIEFTEPETWPEAERIDSRRTIRVLEGNEVSEVKSQIPVDLTDCTLTATVQQTMTKESLDTDNPFRVLYVGSPEFRNIVLDKLGDVLVSSTSSGSVSSSTESSRYHVVPTSFSARAVPNFAELLPIHVQLIVDECFHAISIDDGFGGADAIDLMLKNRPLCTSYWTGSEYTLSSASDWMLPDIAIIFVSGSDTAATEKTQKLVRIFMERHGIPVMFISDKPLWNMNKELPINPHTLHMCLESRHSPTGENSVLRRYPIDLKTFESITPGQLNRNLASLAKIYPKKTRQVIAEMNEKGTIFLDLIEYMSKTLPFSYFNIDPEWARYSSYLIVMSAFALFFISASIILGSWKASMLDPTRAASNLTTFPSSNIVATSTVPTSLPSSFVQSPVLGRHAVGSLDDLMRGTASISEQEEKSSDFEIQVVGDCHLAIKSPSRYPGGKKHAKFNVQVTRQEKLLPYELSQLFDGVYTLKLDRVDAYGIINITITTASRPALKQTTSVDFGTPWLKIANWKRAAQAISAQLMRDFTSAQTGLSEVYGRLSTDLQVLMGDVVKRAHVLRRDAELLGQESAQVSQGTKELVLSRSKQLSEVVRRTAVQPFLAASSVLQGHTHKVNREAREMMSDTWNRLSTRAQGFDLSLMMERVRNARKCTALDRAQKRARSLMRQKKCSRTKV</sequence>
<feature type="transmembrane region" description="Helical" evidence="2">
    <location>
        <begin position="438"/>
        <end position="462"/>
    </location>
</feature>
<keyword evidence="4" id="KW-1185">Reference proteome</keyword>
<dbReference type="VEuPathDB" id="FungiDB:ATEG_02056"/>
<evidence type="ECO:0000256" key="1">
    <source>
        <dbReference type="SAM" id="MobiDB-lite"/>
    </source>
</evidence>
<reference evidence="3 4" key="1">
    <citation type="submission" date="2020-01" db="EMBL/GenBank/DDBJ databases">
        <title>Aspergillus terreus IFO 6365 whole genome shotgun sequence.</title>
        <authorList>
            <person name="Kanamasa S."/>
            <person name="Takahashi H."/>
        </authorList>
    </citation>
    <scope>NUCLEOTIDE SEQUENCE [LARGE SCALE GENOMIC DNA]</scope>
    <source>
        <strain evidence="3 4">IFO 6365</strain>
    </source>
</reference>
<evidence type="ECO:0000313" key="3">
    <source>
        <dbReference type="EMBL" id="GFF13048.1"/>
    </source>
</evidence>
<dbReference type="EMBL" id="BLJY01000002">
    <property type="protein sequence ID" value="GFF13048.1"/>
    <property type="molecule type" value="Genomic_DNA"/>
</dbReference>
<organism evidence="3 4">
    <name type="scientific">Aspergillus terreus</name>
    <dbReference type="NCBI Taxonomy" id="33178"/>
    <lineage>
        <taxon>Eukaryota</taxon>
        <taxon>Fungi</taxon>
        <taxon>Dikarya</taxon>
        <taxon>Ascomycota</taxon>
        <taxon>Pezizomycotina</taxon>
        <taxon>Eurotiomycetes</taxon>
        <taxon>Eurotiomycetidae</taxon>
        <taxon>Eurotiales</taxon>
        <taxon>Aspergillaceae</taxon>
        <taxon>Aspergillus</taxon>
        <taxon>Aspergillus subgen. Circumdati</taxon>
    </lineage>
</organism>